<evidence type="ECO:0000313" key="8">
    <source>
        <dbReference type="Proteomes" id="UP000637980"/>
    </source>
</evidence>
<keyword evidence="3" id="KW-0347">Helicase</keyword>
<evidence type="ECO:0000256" key="2">
    <source>
        <dbReference type="ARBA" id="ARBA00022801"/>
    </source>
</evidence>
<dbReference type="InterPro" id="IPR027417">
    <property type="entry name" value="P-loop_NTPase"/>
</dbReference>
<keyword evidence="1" id="KW-0547">Nucleotide-binding</keyword>
<keyword evidence="2" id="KW-0378">Hydrolase</keyword>
<dbReference type="PANTHER" id="PTHR12131:SF1">
    <property type="entry name" value="ATP-DEPENDENT RNA HELICASE SUPV3L1, MITOCHONDRIAL-RELATED"/>
    <property type="match status" value="1"/>
</dbReference>
<dbReference type="SMART" id="SM00487">
    <property type="entry name" value="DEXDc"/>
    <property type="match status" value="1"/>
</dbReference>
<feature type="domain" description="Helicase ATP-binding" evidence="5">
    <location>
        <begin position="92"/>
        <end position="247"/>
    </location>
</feature>
<dbReference type="InterPro" id="IPR011545">
    <property type="entry name" value="DEAD/DEAH_box_helicase_dom"/>
</dbReference>
<dbReference type="Proteomes" id="UP000637980">
    <property type="component" value="Unassembled WGS sequence"/>
</dbReference>
<evidence type="ECO:0000259" key="6">
    <source>
        <dbReference type="PROSITE" id="PS51194"/>
    </source>
</evidence>
<dbReference type="InterPro" id="IPR014001">
    <property type="entry name" value="Helicase_ATP-bd"/>
</dbReference>
<dbReference type="PROSITE" id="PS51192">
    <property type="entry name" value="HELICASE_ATP_BIND_1"/>
    <property type="match status" value="1"/>
</dbReference>
<dbReference type="Pfam" id="PF00270">
    <property type="entry name" value="DEAD"/>
    <property type="match status" value="1"/>
</dbReference>
<evidence type="ECO:0000256" key="4">
    <source>
        <dbReference type="ARBA" id="ARBA00022840"/>
    </source>
</evidence>
<evidence type="ECO:0000259" key="5">
    <source>
        <dbReference type="PROSITE" id="PS51192"/>
    </source>
</evidence>
<proteinExistence type="predicted"/>
<protein>
    <recommendedName>
        <fullName evidence="9">DEAD/DEAH box helicase</fullName>
    </recommendedName>
</protein>
<dbReference type="InterPro" id="IPR050699">
    <property type="entry name" value="RNA-DNA_Helicase"/>
</dbReference>
<feature type="domain" description="Helicase C-terminal" evidence="6">
    <location>
        <begin position="270"/>
        <end position="463"/>
    </location>
</feature>
<dbReference type="PROSITE" id="PS51194">
    <property type="entry name" value="HELICASE_CTER"/>
    <property type="match status" value="1"/>
</dbReference>
<dbReference type="EMBL" id="BMXE01000006">
    <property type="protein sequence ID" value="GHB40067.1"/>
    <property type="molecule type" value="Genomic_DNA"/>
</dbReference>
<dbReference type="PANTHER" id="PTHR12131">
    <property type="entry name" value="ATP-DEPENDENT RNA AND DNA HELICASE"/>
    <property type="match status" value="1"/>
</dbReference>
<evidence type="ECO:0000313" key="7">
    <source>
        <dbReference type="EMBL" id="GHB40067.1"/>
    </source>
</evidence>
<sequence length="704" mass="80668">MDIFDTCFEINDLLSMQSEVAGRNLLIRLLADLDRTKQEYPQVVNHMIRATGLFPYLRLENASWDQRYVHQAYEADVGRGVATLHREQSNVLAKLLDGKNIAVSAPTSFGKSFIIDAFIAAKRPDNVVIIVPTIALMDETRRRLFKKFSEEYTIITAPDTRLADKNILIFPQERAFGYLPLLEVIDLLVVDEFYKASQKHDPQRAPSLVKAILKLSKKANQRYYLAPNIKELGENSFTRDMEFLELLDFNTVYLDINEPYKELGGDEVKKGEKLIELISRDSQKTLIYAGTYTEINKISDLVTEHMPIRDSIYTSSFARWLRQNYQSDWVLADLADRGIGVHNGSMHRCLSQLQVKLFEYEDGFDSIVSTSSIIEGVNTSAQNVVIWRSKLGGNNLTDFSYKNIIGRGGRMFKYFVGNIYLLDAPPKSEETQLEIEFPDKILGTLDEHQDADQLTELQLERIIEFRTQMSSIVGAENFTRIKRENLLQDSDADFLLRLAMDMKESPEEWRGFGYLNSKNPQEWDAMLYRVLKLKPGNWDTPYKKLVTATKAISDNWGTDLSKIISSLKDDGIDIEEFFKLERTVTFKLSALLSDTNELHKMIVDPTIDISAFIGKMSRAFLPSAVYHLEEYGLPRMISRKIHTSGLVNFEEPNMDLSRTLERFKEVGVNAVSKIETLDLFDRYVVRFFFDGITPDEEMTGGHAH</sequence>
<dbReference type="InterPro" id="IPR001650">
    <property type="entry name" value="Helicase_C-like"/>
</dbReference>
<dbReference type="RefSeq" id="WP_189437779.1">
    <property type="nucleotide sequence ID" value="NZ_BMXE01000006.1"/>
</dbReference>
<keyword evidence="4" id="KW-0067">ATP-binding</keyword>
<comment type="caution">
    <text evidence="7">The sequence shown here is derived from an EMBL/GenBank/DDBJ whole genome shotgun (WGS) entry which is preliminary data.</text>
</comment>
<dbReference type="SUPFAM" id="SSF52540">
    <property type="entry name" value="P-loop containing nucleoside triphosphate hydrolases"/>
    <property type="match status" value="1"/>
</dbReference>
<name>A0ABQ3ELJ1_9HYPH</name>
<evidence type="ECO:0000256" key="1">
    <source>
        <dbReference type="ARBA" id="ARBA00022741"/>
    </source>
</evidence>
<dbReference type="Gene3D" id="3.40.50.300">
    <property type="entry name" value="P-loop containing nucleotide triphosphate hydrolases"/>
    <property type="match status" value="2"/>
</dbReference>
<organism evidence="7 8">
    <name type="scientific">Pseudovibrio japonicus</name>
    <dbReference type="NCBI Taxonomy" id="366534"/>
    <lineage>
        <taxon>Bacteria</taxon>
        <taxon>Pseudomonadati</taxon>
        <taxon>Pseudomonadota</taxon>
        <taxon>Alphaproteobacteria</taxon>
        <taxon>Hyphomicrobiales</taxon>
        <taxon>Stappiaceae</taxon>
        <taxon>Pseudovibrio</taxon>
    </lineage>
</organism>
<evidence type="ECO:0000256" key="3">
    <source>
        <dbReference type="ARBA" id="ARBA00022806"/>
    </source>
</evidence>
<accession>A0ABQ3ELJ1</accession>
<gene>
    <name evidence="7" type="ORF">GCM10007094_31690</name>
</gene>
<evidence type="ECO:0008006" key="9">
    <source>
        <dbReference type="Google" id="ProtNLM"/>
    </source>
</evidence>
<keyword evidence="8" id="KW-1185">Reference proteome</keyword>
<reference evidence="8" key="1">
    <citation type="journal article" date="2019" name="Int. J. Syst. Evol. Microbiol.">
        <title>The Global Catalogue of Microorganisms (GCM) 10K type strain sequencing project: providing services to taxonomists for standard genome sequencing and annotation.</title>
        <authorList>
            <consortium name="The Broad Institute Genomics Platform"/>
            <consortium name="The Broad Institute Genome Sequencing Center for Infectious Disease"/>
            <person name="Wu L."/>
            <person name="Ma J."/>
        </authorList>
    </citation>
    <scope>NUCLEOTIDE SEQUENCE [LARGE SCALE GENOMIC DNA]</scope>
    <source>
        <strain evidence="8">KCTC 12861</strain>
    </source>
</reference>